<name>B6VY10_9BACT</name>
<proteinExistence type="predicted"/>
<evidence type="ECO:0000313" key="2">
    <source>
        <dbReference type="EMBL" id="EEB25323.1"/>
    </source>
</evidence>
<keyword evidence="1" id="KW-0812">Transmembrane</keyword>
<organism evidence="2 3">
    <name type="scientific">Phocaeicola dorei DSM 17855</name>
    <dbReference type="NCBI Taxonomy" id="483217"/>
    <lineage>
        <taxon>Bacteria</taxon>
        <taxon>Pseudomonadati</taxon>
        <taxon>Bacteroidota</taxon>
        <taxon>Bacteroidia</taxon>
        <taxon>Bacteroidales</taxon>
        <taxon>Bacteroidaceae</taxon>
        <taxon>Phocaeicola</taxon>
    </lineage>
</organism>
<feature type="transmembrane region" description="Helical" evidence="1">
    <location>
        <begin position="181"/>
        <end position="205"/>
    </location>
</feature>
<evidence type="ECO:0000313" key="3">
    <source>
        <dbReference type="Proteomes" id="UP000004849"/>
    </source>
</evidence>
<dbReference type="InterPro" id="IPR046106">
    <property type="entry name" value="DUF6043"/>
</dbReference>
<reference evidence="2 3" key="2">
    <citation type="submission" date="2008-10" db="EMBL/GenBank/DDBJ databases">
        <authorList>
            <person name="Fulton L."/>
            <person name="Clifton S."/>
            <person name="Fulton B."/>
            <person name="Xu J."/>
            <person name="Minx P."/>
            <person name="Pepin K.H."/>
            <person name="Johnson M."/>
            <person name="Thiruvilangam P."/>
            <person name="Bhonagiri V."/>
            <person name="Nash W.E."/>
            <person name="Mardis E.R."/>
            <person name="Wilson R.K."/>
        </authorList>
    </citation>
    <scope>NUCLEOTIDE SEQUENCE [LARGE SCALE GENOMIC DNA]</scope>
    <source>
        <strain evidence="2 3">DSM 17855</strain>
    </source>
</reference>
<reference evidence="2 3" key="1">
    <citation type="submission" date="2008-10" db="EMBL/GenBank/DDBJ databases">
        <title>Draft genome sequence of Bacteroides dorei (DSM 17855).</title>
        <authorList>
            <person name="Sudarsanam P."/>
            <person name="Ley R."/>
            <person name="Guruge J."/>
            <person name="Turnbaugh P.J."/>
            <person name="Mahowald M."/>
            <person name="Liep D."/>
            <person name="Gordon J."/>
        </authorList>
    </citation>
    <scope>NUCLEOTIDE SEQUENCE [LARGE SCALE GENOMIC DNA]</scope>
    <source>
        <strain evidence="2 3">DSM 17855</strain>
    </source>
</reference>
<dbReference type="EMBL" id="ABWZ01000043">
    <property type="protein sequence ID" value="EEB25323.1"/>
    <property type="molecule type" value="Genomic_DNA"/>
</dbReference>
<keyword evidence="1" id="KW-1133">Transmembrane helix</keyword>
<evidence type="ECO:0000256" key="1">
    <source>
        <dbReference type="SAM" id="Phobius"/>
    </source>
</evidence>
<sequence>MLMINFIERIKSYSKRKDAADMAIRAWISANEDVYANFCKRIDAVAKGDISVLMDMYLMMRDCVPPEALLMYNWLSDFANGKDVTAIMNQQWAGQYTETIAKCITNKRLWIGINVKTGTVELITSPKSGLLMIHSETPIEIWNHLPQELRSYLIGQLDMFMRNSKGCYLLSKLERKMVYQFLTYISQIVFLSHAVFIGGFMANLYDRVMEKKEDLAYCMYYFVVFDHGLSRMAKLLNRLLNSEEVDHGDMLLIKSCVTLLVNRSVEIGTETKADWENTVERCNPEIWKEVMFALRKVKGSRGNKKVIQSLDDILLGDKERIKQGIHLFLEENTENISLAYLLKSLVKSGKIKASTRYMTFHRAIEQFFQRHYGHDIPQKRYGEIKELILNSPQRGNSYTKAKRIIDRWTDYFINNG</sequence>
<dbReference type="Pfam" id="PF19509">
    <property type="entry name" value="DUF6043"/>
    <property type="match status" value="1"/>
</dbReference>
<dbReference type="HOGENOM" id="CLU_659970_0_0_10"/>
<keyword evidence="1" id="KW-0472">Membrane</keyword>
<gene>
    <name evidence="2" type="ORF">BACDOR_02171</name>
</gene>
<accession>B6VY10</accession>
<protein>
    <submittedName>
        <fullName evidence="2">Uncharacterized protein</fullName>
    </submittedName>
</protein>
<dbReference type="AlphaFoldDB" id="B6VY10"/>
<dbReference type="Proteomes" id="UP000004849">
    <property type="component" value="Unassembled WGS sequence"/>
</dbReference>